<comment type="caution">
    <text evidence="2">The sequence shown here is derived from an EMBL/GenBank/DDBJ whole genome shotgun (WGS) entry which is preliminary data.</text>
</comment>
<dbReference type="EMBL" id="BLLG01000002">
    <property type="protein sequence ID" value="GFH34569.1"/>
    <property type="molecule type" value="Genomic_DNA"/>
</dbReference>
<keyword evidence="3" id="KW-1185">Reference proteome</keyword>
<name>A0A6A0ANM0_9ACTN</name>
<evidence type="ECO:0000313" key="2">
    <source>
        <dbReference type="EMBL" id="GFH34569.1"/>
    </source>
</evidence>
<dbReference type="PANTHER" id="PTHR43031">
    <property type="entry name" value="FAD-DEPENDENT OXIDOREDUCTASE"/>
    <property type="match status" value="1"/>
</dbReference>
<dbReference type="Gene3D" id="3.40.250.10">
    <property type="entry name" value="Rhodanese-like domain"/>
    <property type="match status" value="1"/>
</dbReference>
<dbReference type="CDD" id="cd00158">
    <property type="entry name" value="RHOD"/>
    <property type="match status" value="1"/>
</dbReference>
<sequence>MPLFRPHPPRVTVDTALRRTSGDRPGAVLLDVREQPEWDDGHAPDAVHLPLSRLLAGRALPPGAAGRTLLVICRSGRRSREAAEVLARRGARAADVEGGMIAWAAAGHPVVGERGNGGRTA</sequence>
<dbReference type="AlphaFoldDB" id="A0A6A0ANM0"/>
<accession>A0A6A0ANM0</accession>
<gene>
    <name evidence="2" type="ORF">SCWH03_07830</name>
</gene>
<dbReference type="PANTHER" id="PTHR43031:SF1">
    <property type="entry name" value="PYRIDINE NUCLEOTIDE-DISULPHIDE OXIDOREDUCTASE"/>
    <property type="match status" value="1"/>
</dbReference>
<proteinExistence type="predicted"/>
<dbReference type="Proteomes" id="UP000484988">
    <property type="component" value="Unassembled WGS sequence"/>
</dbReference>
<protein>
    <submittedName>
        <fullName evidence="2">Rhodanese-like domain-containing protein</fullName>
    </submittedName>
</protein>
<dbReference type="Pfam" id="PF00581">
    <property type="entry name" value="Rhodanese"/>
    <property type="match status" value="1"/>
</dbReference>
<evidence type="ECO:0000259" key="1">
    <source>
        <dbReference type="PROSITE" id="PS50206"/>
    </source>
</evidence>
<feature type="domain" description="Rhodanese" evidence="1">
    <location>
        <begin position="23"/>
        <end position="112"/>
    </location>
</feature>
<dbReference type="SUPFAM" id="SSF52821">
    <property type="entry name" value="Rhodanese/Cell cycle control phosphatase"/>
    <property type="match status" value="1"/>
</dbReference>
<dbReference type="RefSeq" id="WP_173261729.1">
    <property type="nucleotide sequence ID" value="NZ_BLLG01000002.1"/>
</dbReference>
<evidence type="ECO:0000313" key="3">
    <source>
        <dbReference type="Proteomes" id="UP000484988"/>
    </source>
</evidence>
<dbReference type="InterPro" id="IPR001763">
    <property type="entry name" value="Rhodanese-like_dom"/>
</dbReference>
<dbReference type="InterPro" id="IPR050229">
    <property type="entry name" value="GlpE_sulfurtransferase"/>
</dbReference>
<dbReference type="SMART" id="SM00450">
    <property type="entry name" value="RHOD"/>
    <property type="match status" value="1"/>
</dbReference>
<dbReference type="InterPro" id="IPR036873">
    <property type="entry name" value="Rhodanese-like_dom_sf"/>
</dbReference>
<dbReference type="PROSITE" id="PS50206">
    <property type="entry name" value="RHODANESE_3"/>
    <property type="match status" value="1"/>
</dbReference>
<organism evidence="2 3">
    <name type="scientific">Streptomyces pacificus</name>
    <dbReference type="NCBI Taxonomy" id="2705029"/>
    <lineage>
        <taxon>Bacteria</taxon>
        <taxon>Bacillati</taxon>
        <taxon>Actinomycetota</taxon>
        <taxon>Actinomycetes</taxon>
        <taxon>Kitasatosporales</taxon>
        <taxon>Streptomycetaceae</taxon>
        <taxon>Streptomyces</taxon>
    </lineage>
</organism>
<reference evidence="2 3" key="1">
    <citation type="submission" date="2020-02" db="EMBL/GenBank/DDBJ databases">
        <title>Whole Genome Shotgun Sequence of Streptomyces sp. strain CWH03.</title>
        <authorList>
            <person name="Dohra H."/>
            <person name="Kodani S."/>
            <person name="Yamamura H."/>
        </authorList>
    </citation>
    <scope>NUCLEOTIDE SEQUENCE [LARGE SCALE GENOMIC DNA]</scope>
    <source>
        <strain evidence="2 3">CWH03</strain>
    </source>
</reference>